<name>A0A316UU16_9BASI</name>
<dbReference type="PANTHER" id="PTHR12286:SF5">
    <property type="entry name" value="SACCHAROPINE DEHYDROGENASE-LIKE OXIDOREDUCTASE"/>
    <property type="match status" value="1"/>
</dbReference>
<organism evidence="2 3">
    <name type="scientific">Jaminaea rosea</name>
    <dbReference type="NCBI Taxonomy" id="1569628"/>
    <lineage>
        <taxon>Eukaryota</taxon>
        <taxon>Fungi</taxon>
        <taxon>Dikarya</taxon>
        <taxon>Basidiomycota</taxon>
        <taxon>Ustilaginomycotina</taxon>
        <taxon>Exobasidiomycetes</taxon>
        <taxon>Microstromatales</taxon>
        <taxon>Microstromatales incertae sedis</taxon>
        <taxon>Jaminaea</taxon>
    </lineage>
</organism>
<keyword evidence="1" id="KW-0812">Transmembrane</keyword>
<accession>A0A316UU16</accession>
<dbReference type="OrthoDB" id="10268090at2759"/>
<dbReference type="GeneID" id="37025201"/>
<dbReference type="AlphaFoldDB" id="A0A316UU16"/>
<evidence type="ECO:0000313" key="2">
    <source>
        <dbReference type="EMBL" id="PWN28797.1"/>
    </source>
</evidence>
<evidence type="ECO:0008006" key="4">
    <source>
        <dbReference type="Google" id="ProtNLM"/>
    </source>
</evidence>
<dbReference type="GO" id="GO:0009247">
    <property type="term" value="P:glycolipid biosynthetic process"/>
    <property type="evidence" value="ECO:0007669"/>
    <property type="project" value="TreeGrafter"/>
</dbReference>
<evidence type="ECO:0000313" key="3">
    <source>
        <dbReference type="Proteomes" id="UP000245884"/>
    </source>
</evidence>
<dbReference type="InterPro" id="IPR036291">
    <property type="entry name" value="NAD(P)-bd_dom_sf"/>
</dbReference>
<dbReference type="Proteomes" id="UP000245884">
    <property type="component" value="Unassembled WGS sequence"/>
</dbReference>
<gene>
    <name evidence="2" type="ORF">BDZ90DRAFT_131221</name>
</gene>
<dbReference type="PANTHER" id="PTHR12286">
    <property type="entry name" value="SACCHAROPINE DEHYDROGENASE-LIKE OXIDOREDUCTASE"/>
    <property type="match status" value="1"/>
</dbReference>
<feature type="transmembrane region" description="Helical" evidence="1">
    <location>
        <begin position="256"/>
        <end position="284"/>
    </location>
</feature>
<reference evidence="2 3" key="1">
    <citation type="journal article" date="2018" name="Mol. Biol. Evol.">
        <title>Broad Genomic Sampling Reveals a Smut Pathogenic Ancestry of the Fungal Clade Ustilaginomycotina.</title>
        <authorList>
            <person name="Kijpornyongpan T."/>
            <person name="Mondo S.J."/>
            <person name="Barry K."/>
            <person name="Sandor L."/>
            <person name="Lee J."/>
            <person name="Lipzen A."/>
            <person name="Pangilinan J."/>
            <person name="LaButti K."/>
            <person name="Hainaut M."/>
            <person name="Henrissat B."/>
            <person name="Grigoriev I.V."/>
            <person name="Spatafora J.W."/>
            <person name="Aime M.C."/>
        </authorList>
    </citation>
    <scope>NUCLEOTIDE SEQUENCE [LARGE SCALE GENOMIC DNA]</scope>
    <source>
        <strain evidence="2 3">MCA 5214</strain>
    </source>
</reference>
<proteinExistence type="predicted"/>
<dbReference type="EMBL" id="KZ819664">
    <property type="protein sequence ID" value="PWN28797.1"/>
    <property type="molecule type" value="Genomic_DNA"/>
</dbReference>
<keyword evidence="1" id="KW-0472">Membrane</keyword>
<protein>
    <recommendedName>
        <fullName evidence="4">Saccharopine dehydrogenase NADP binding domain-containing protein</fullName>
    </recommendedName>
</protein>
<dbReference type="GO" id="GO:0005886">
    <property type="term" value="C:plasma membrane"/>
    <property type="evidence" value="ECO:0007669"/>
    <property type="project" value="TreeGrafter"/>
</dbReference>
<evidence type="ECO:0000256" key="1">
    <source>
        <dbReference type="SAM" id="Phobius"/>
    </source>
</evidence>
<dbReference type="GO" id="GO:0005739">
    <property type="term" value="C:mitochondrion"/>
    <property type="evidence" value="ECO:0007669"/>
    <property type="project" value="TreeGrafter"/>
</dbReference>
<dbReference type="GO" id="GO:0005811">
    <property type="term" value="C:lipid droplet"/>
    <property type="evidence" value="ECO:0007669"/>
    <property type="project" value="TreeGrafter"/>
</dbReference>
<keyword evidence="3" id="KW-1185">Reference proteome</keyword>
<dbReference type="Gene3D" id="3.40.50.720">
    <property type="entry name" value="NAD(P)-binding Rossmann-like Domain"/>
    <property type="match status" value="1"/>
</dbReference>
<dbReference type="InterPro" id="IPR051276">
    <property type="entry name" value="Saccharopine_DH-like_oxidrdct"/>
</dbReference>
<keyword evidence="1" id="KW-1133">Transmembrane helix</keyword>
<sequence>MSRQTERYSLVVYGATGFTGKHVVNQIAGEIDVMRREVGAKFSWAIAGRNSTVLNRMAADLGGRLGEENHPGVVVADIKDQIGLQKMAEGAHLVMSCVGPYAFMGEPVVKAVLAANDALQKHGDSQPCDYIDLAGEPAWIEEMCLRYGDRATRLGCSIIHSAAFDSVPSDIGVLEAKKALIRKSAIPTSVEVFVRLKGSYKEGMGIHYATYEAAINGFSTRLYLLPFFFADPSIIRLSQSLQAHLNQDVPPVVFSVWLAIPSLTVLLFALVALTIFGILANFSLGRALLLRYPRIFSLGMVSHQGPTQAQLDASSFATTLVARGYSAEAVKSGSGPDTRAVVRVRGPEIGYVSTPLLFVTVARTMLKQREKIVAGVLTPAAALGQTSLVDELNRGGKVRFANIE</sequence>
<dbReference type="RefSeq" id="XP_025363409.1">
    <property type="nucleotide sequence ID" value="XM_025503378.1"/>
</dbReference>
<dbReference type="SUPFAM" id="SSF51735">
    <property type="entry name" value="NAD(P)-binding Rossmann-fold domains"/>
    <property type="match status" value="1"/>
</dbReference>